<gene>
    <name evidence="2" type="ORF">ElP_65000</name>
</gene>
<dbReference type="InterPro" id="IPR035093">
    <property type="entry name" value="RelE/ParE_toxin_dom_sf"/>
</dbReference>
<proteinExistence type="predicted"/>
<evidence type="ECO:0000256" key="1">
    <source>
        <dbReference type="ARBA" id="ARBA00022649"/>
    </source>
</evidence>
<accession>A0A518HCF2</accession>
<dbReference type="Proteomes" id="UP000317835">
    <property type="component" value="Chromosome"/>
</dbReference>
<keyword evidence="1" id="KW-1277">Toxin-antitoxin system</keyword>
<dbReference type="AlphaFoldDB" id="A0A518HCF2"/>
<dbReference type="RefSeq" id="WP_197446532.1">
    <property type="nucleotide sequence ID" value="NZ_CP036426.1"/>
</dbReference>
<dbReference type="Pfam" id="PF05016">
    <property type="entry name" value="ParE_toxin"/>
    <property type="match status" value="1"/>
</dbReference>
<protein>
    <submittedName>
        <fullName evidence="2">Plasmid stabilization system protein</fullName>
    </submittedName>
</protein>
<dbReference type="EMBL" id="CP036426">
    <property type="protein sequence ID" value="QDV38545.1"/>
    <property type="molecule type" value="Genomic_DNA"/>
</dbReference>
<evidence type="ECO:0000313" key="3">
    <source>
        <dbReference type="Proteomes" id="UP000317835"/>
    </source>
</evidence>
<reference evidence="2 3" key="1">
    <citation type="submission" date="2019-02" db="EMBL/GenBank/DDBJ databases">
        <title>Deep-cultivation of Planctomycetes and their phenomic and genomic characterization uncovers novel biology.</title>
        <authorList>
            <person name="Wiegand S."/>
            <person name="Jogler M."/>
            <person name="Boedeker C."/>
            <person name="Pinto D."/>
            <person name="Vollmers J."/>
            <person name="Rivas-Marin E."/>
            <person name="Kohn T."/>
            <person name="Peeters S.H."/>
            <person name="Heuer A."/>
            <person name="Rast P."/>
            <person name="Oberbeckmann S."/>
            <person name="Bunk B."/>
            <person name="Jeske O."/>
            <person name="Meyerdierks A."/>
            <person name="Storesund J.E."/>
            <person name="Kallscheuer N."/>
            <person name="Luecker S."/>
            <person name="Lage O.M."/>
            <person name="Pohl T."/>
            <person name="Merkel B.J."/>
            <person name="Hornburger P."/>
            <person name="Mueller R.-W."/>
            <person name="Bruemmer F."/>
            <person name="Labrenz M."/>
            <person name="Spormann A.M."/>
            <person name="Op den Camp H."/>
            <person name="Overmann J."/>
            <person name="Amann R."/>
            <person name="Jetten M.S.M."/>
            <person name="Mascher T."/>
            <person name="Medema M.H."/>
            <person name="Devos D.P."/>
            <person name="Kaster A.-K."/>
            <person name="Ovreas L."/>
            <person name="Rohde M."/>
            <person name="Galperin M.Y."/>
            <person name="Jogler C."/>
        </authorList>
    </citation>
    <scope>NUCLEOTIDE SEQUENCE [LARGE SCALE GENOMIC DNA]</scope>
    <source>
        <strain evidence="2 3">ElP</strain>
    </source>
</reference>
<evidence type="ECO:0000313" key="2">
    <source>
        <dbReference type="EMBL" id="QDV38545.1"/>
    </source>
</evidence>
<name>A0A518HCF2_9BACT</name>
<dbReference type="KEGG" id="tpla:ElP_65000"/>
<dbReference type="InterPro" id="IPR007712">
    <property type="entry name" value="RelE/ParE_toxin"/>
</dbReference>
<sequence>MDDLRLHPEAQAEYQASLIWYRGRSPQAANRFEVEFERALGMIAKSAAMFPLYDDQHRFVMLRRFPYGVVYRVLPDRIVVVAVAHSHRAPGYWKGRV</sequence>
<keyword evidence="3" id="KW-1185">Reference proteome</keyword>
<dbReference type="Gene3D" id="3.30.2310.20">
    <property type="entry name" value="RelE-like"/>
    <property type="match status" value="1"/>
</dbReference>
<organism evidence="2 3">
    <name type="scientific">Tautonia plasticadhaerens</name>
    <dbReference type="NCBI Taxonomy" id="2527974"/>
    <lineage>
        <taxon>Bacteria</taxon>
        <taxon>Pseudomonadati</taxon>
        <taxon>Planctomycetota</taxon>
        <taxon>Planctomycetia</taxon>
        <taxon>Isosphaerales</taxon>
        <taxon>Isosphaeraceae</taxon>
        <taxon>Tautonia</taxon>
    </lineage>
</organism>